<protein>
    <submittedName>
        <fullName evidence="3">Universal stress protein</fullName>
    </submittedName>
</protein>
<accession>A0ABW2FNS5</accession>
<dbReference type="PANTHER" id="PTHR46553:SF3">
    <property type="entry name" value="ADENINE NUCLEOTIDE ALPHA HYDROLASES-LIKE SUPERFAMILY PROTEIN"/>
    <property type="match status" value="1"/>
</dbReference>
<dbReference type="PRINTS" id="PR01438">
    <property type="entry name" value="UNVRSLSTRESS"/>
</dbReference>
<dbReference type="InterPro" id="IPR006015">
    <property type="entry name" value="Universal_stress_UspA"/>
</dbReference>
<dbReference type="EMBL" id="JBHTAJ010000007">
    <property type="protein sequence ID" value="MFC7178926.1"/>
    <property type="molecule type" value="Genomic_DNA"/>
</dbReference>
<dbReference type="RefSeq" id="WP_345704922.1">
    <property type="nucleotide sequence ID" value="NZ_BAABKV010000001.1"/>
</dbReference>
<name>A0ABW2FNS5_9ACTN</name>
<evidence type="ECO:0000256" key="1">
    <source>
        <dbReference type="ARBA" id="ARBA00008791"/>
    </source>
</evidence>
<feature type="domain" description="UspA" evidence="2">
    <location>
        <begin position="8"/>
        <end position="142"/>
    </location>
</feature>
<dbReference type="InterPro" id="IPR006016">
    <property type="entry name" value="UspA"/>
</dbReference>
<comment type="caution">
    <text evidence="3">The sequence shown here is derived from an EMBL/GenBank/DDBJ whole genome shotgun (WGS) entry which is preliminary data.</text>
</comment>
<dbReference type="CDD" id="cd23659">
    <property type="entry name" value="USP_At3g01520-like"/>
    <property type="match status" value="1"/>
</dbReference>
<dbReference type="PANTHER" id="PTHR46553">
    <property type="entry name" value="ADENINE NUCLEOTIDE ALPHA HYDROLASES-LIKE SUPERFAMILY PROTEIN"/>
    <property type="match status" value="1"/>
</dbReference>
<dbReference type="Pfam" id="PF00582">
    <property type="entry name" value="Usp"/>
    <property type="match status" value="1"/>
</dbReference>
<dbReference type="Gene3D" id="3.40.50.620">
    <property type="entry name" value="HUPs"/>
    <property type="match status" value="1"/>
</dbReference>
<dbReference type="SUPFAM" id="SSF52402">
    <property type="entry name" value="Adenine nucleotide alpha hydrolases-like"/>
    <property type="match status" value="1"/>
</dbReference>
<dbReference type="InterPro" id="IPR014729">
    <property type="entry name" value="Rossmann-like_a/b/a_fold"/>
</dbReference>
<keyword evidence="4" id="KW-1185">Reference proteome</keyword>
<evidence type="ECO:0000313" key="3">
    <source>
        <dbReference type="EMBL" id="MFC7178926.1"/>
    </source>
</evidence>
<evidence type="ECO:0000313" key="4">
    <source>
        <dbReference type="Proteomes" id="UP001596435"/>
    </source>
</evidence>
<organism evidence="3 4">
    <name type="scientific">Kitasatospora paranensis</name>
    <dbReference type="NCBI Taxonomy" id="258053"/>
    <lineage>
        <taxon>Bacteria</taxon>
        <taxon>Bacillati</taxon>
        <taxon>Actinomycetota</taxon>
        <taxon>Actinomycetes</taxon>
        <taxon>Kitasatosporales</taxon>
        <taxon>Streptomycetaceae</taxon>
        <taxon>Kitasatospora</taxon>
    </lineage>
</organism>
<reference evidence="4" key="1">
    <citation type="journal article" date="2019" name="Int. J. Syst. Evol. Microbiol.">
        <title>The Global Catalogue of Microorganisms (GCM) 10K type strain sequencing project: providing services to taxonomists for standard genome sequencing and annotation.</title>
        <authorList>
            <consortium name="The Broad Institute Genomics Platform"/>
            <consortium name="The Broad Institute Genome Sequencing Center for Infectious Disease"/>
            <person name="Wu L."/>
            <person name="Ma J."/>
        </authorList>
    </citation>
    <scope>NUCLEOTIDE SEQUENCE [LARGE SCALE GENOMIC DNA]</scope>
    <source>
        <strain evidence="4">CGMCC 1.12859</strain>
    </source>
</reference>
<dbReference type="Proteomes" id="UP001596435">
    <property type="component" value="Unassembled WGS sequence"/>
</dbReference>
<proteinExistence type="inferred from homology"/>
<evidence type="ECO:0000259" key="2">
    <source>
        <dbReference type="Pfam" id="PF00582"/>
    </source>
</evidence>
<sequence>MAQDTAARRIVVGVDGSPSSNAALRWAARQAGLSGASLDAVIAWEYPVTYGWSGTALDGDFAGLAGKVLAAAVITELGRQPEVGVRERVLGGNAAEVLLEAAHGAELLVLGNRGHGGFAEALLGSVGQHCVQHADCPVVIVRGEHPDA</sequence>
<gene>
    <name evidence="3" type="ORF">ACFQMG_05030</name>
</gene>
<comment type="similarity">
    <text evidence="1">Belongs to the universal stress protein A family.</text>
</comment>